<keyword evidence="4" id="KW-1185">Reference proteome</keyword>
<dbReference type="InterPro" id="IPR013094">
    <property type="entry name" value="AB_hydrolase_3"/>
</dbReference>
<proteinExistence type="predicted"/>
<dbReference type="GO" id="GO:0016787">
    <property type="term" value="F:hydrolase activity"/>
    <property type="evidence" value="ECO:0007669"/>
    <property type="project" value="UniProtKB-KW"/>
</dbReference>
<protein>
    <recommendedName>
        <fullName evidence="2">Alpha/beta hydrolase fold-3 domain-containing protein</fullName>
    </recommendedName>
</protein>
<dbReference type="KEGG" id="palw:PSAL_014930"/>
<dbReference type="PANTHER" id="PTHR48081:SF33">
    <property type="entry name" value="KYNURENINE FORMAMIDASE"/>
    <property type="match status" value="1"/>
</dbReference>
<keyword evidence="1" id="KW-0378">Hydrolase</keyword>
<dbReference type="PANTHER" id="PTHR48081">
    <property type="entry name" value="AB HYDROLASE SUPERFAMILY PROTEIN C4A8.06C"/>
    <property type="match status" value="1"/>
</dbReference>
<evidence type="ECO:0000313" key="4">
    <source>
        <dbReference type="Proteomes" id="UP000283786"/>
    </source>
</evidence>
<evidence type="ECO:0000259" key="2">
    <source>
        <dbReference type="Pfam" id="PF07859"/>
    </source>
</evidence>
<gene>
    <name evidence="3" type="ORF">PSAL_014930</name>
</gene>
<name>A0A418SHQ4_9RHOB</name>
<dbReference type="InterPro" id="IPR029058">
    <property type="entry name" value="AB_hydrolase_fold"/>
</dbReference>
<dbReference type="OrthoDB" id="9771666at2"/>
<dbReference type="SUPFAM" id="SSF53474">
    <property type="entry name" value="alpha/beta-Hydrolases"/>
    <property type="match status" value="1"/>
</dbReference>
<dbReference type="Proteomes" id="UP000283786">
    <property type="component" value="Chromosome"/>
</dbReference>
<evidence type="ECO:0000313" key="3">
    <source>
        <dbReference type="EMBL" id="QPM90258.1"/>
    </source>
</evidence>
<organism evidence="3 4">
    <name type="scientific">Pseudooceanicola algae</name>
    <dbReference type="NCBI Taxonomy" id="1537215"/>
    <lineage>
        <taxon>Bacteria</taxon>
        <taxon>Pseudomonadati</taxon>
        <taxon>Pseudomonadota</taxon>
        <taxon>Alphaproteobacteria</taxon>
        <taxon>Rhodobacterales</taxon>
        <taxon>Paracoccaceae</taxon>
        <taxon>Pseudooceanicola</taxon>
    </lineage>
</organism>
<dbReference type="AlphaFoldDB" id="A0A418SHQ4"/>
<accession>A0A418SHQ4</accession>
<evidence type="ECO:0000256" key="1">
    <source>
        <dbReference type="ARBA" id="ARBA00022801"/>
    </source>
</evidence>
<reference evidence="3 4" key="1">
    <citation type="submission" date="2020-08" db="EMBL/GenBank/DDBJ databases">
        <title>Genome sequence of Rhodobacteraceae bacterium Lw-13e.</title>
        <authorList>
            <person name="Poehlein A."/>
            <person name="Wolter L."/>
            <person name="Daniel R."/>
            <person name="Brinkhoff T."/>
        </authorList>
    </citation>
    <scope>NUCLEOTIDE SEQUENCE [LARGE SCALE GENOMIC DNA]</scope>
    <source>
        <strain evidence="3 4">Lw-13e</strain>
    </source>
</reference>
<sequence length="289" mass="30869">MIETFKLAPQPPLPVAAANAYAEAALEASRGGWPGVDEKRDIAFGPAPWQSYDLFAPAAPPPGGADVLIFFHGGGWTNGYKEWCGFMAPALAARGVMLAAPSYRLAPETRYPLMLEDALEATAAIIAEVAAHGGNPNRIFVAGHSAGGQLAALTGLRHDLWAAHGIPEGALRGCCPISGILDLHHPDPAPGSLEAMVYDKILSDPRDDRAASPLSWVEGRKTAMFLSWGAQDTDRVCRANLAARDRLDASPLPGRSLTMEADHFGTHLALRDPSHPWYDILDDIRKATL</sequence>
<dbReference type="Pfam" id="PF07859">
    <property type="entry name" value="Abhydrolase_3"/>
    <property type="match status" value="1"/>
</dbReference>
<dbReference type="EMBL" id="CP060436">
    <property type="protein sequence ID" value="QPM90258.1"/>
    <property type="molecule type" value="Genomic_DNA"/>
</dbReference>
<dbReference type="RefSeq" id="WP_119838815.1">
    <property type="nucleotide sequence ID" value="NZ_CP060436.1"/>
</dbReference>
<dbReference type="InterPro" id="IPR050300">
    <property type="entry name" value="GDXG_lipolytic_enzyme"/>
</dbReference>
<dbReference type="Gene3D" id="3.40.50.1820">
    <property type="entry name" value="alpha/beta hydrolase"/>
    <property type="match status" value="1"/>
</dbReference>
<feature type="domain" description="Alpha/beta hydrolase fold-3" evidence="2">
    <location>
        <begin position="68"/>
        <end position="183"/>
    </location>
</feature>